<organism evidence="1">
    <name type="scientific">Proboscia inermis</name>
    <dbReference type="NCBI Taxonomy" id="420281"/>
    <lineage>
        <taxon>Eukaryota</taxon>
        <taxon>Sar</taxon>
        <taxon>Stramenopiles</taxon>
        <taxon>Ochrophyta</taxon>
        <taxon>Bacillariophyta</taxon>
        <taxon>Coscinodiscophyceae</taxon>
        <taxon>Rhizosoleniophycidae</taxon>
        <taxon>Rhizosoleniales</taxon>
        <taxon>Rhizosoleniaceae</taxon>
        <taxon>Proboscia</taxon>
    </lineage>
</organism>
<dbReference type="AlphaFoldDB" id="A0A7S0BXS0"/>
<protein>
    <submittedName>
        <fullName evidence="1">Uncharacterized protein</fullName>
    </submittedName>
</protein>
<name>A0A7S0BXS0_9STRA</name>
<reference evidence="1" key="1">
    <citation type="submission" date="2021-01" db="EMBL/GenBank/DDBJ databases">
        <authorList>
            <person name="Corre E."/>
            <person name="Pelletier E."/>
            <person name="Niang G."/>
            <person name="Scheremetjew M."/>
            <person name="Finn R."/>
            <person name="Kale V."/>
            <person name="Holt S."/>
            <person name="Cochrane G."/>
            <person name="Meng A."/>
            <person name="Brown T."/>
            <person name="Cohen L."/>
        </authorList>
    </citation>
    <scope>NUCLEOTIDE SEQUENCE</scope>
    <source>
        <strain evidence="1">CCAP1064/1</strain>
    </source>
</reference>
<sequence length="219" mass="25350">MFYQRYRQSCGSTKQQRVDNVIAPLQTFLEQVNSTSNGLEHPTWTLFQTLNGVFANVELLNIHGSIGDRFLCDIVKSKYACLEYRTANADVTRTEKVQNQKRTLFYDRIAQAMILRFKEAGSKNSRVLSCKQLSNKVQQEQEVVRNQTVADLPKTCLPESSMHWLLQRSRHYEVLLFSNISFKQELIQDDFLQAFDSAIHSTLCDVDVEEVIENQQFLT</sequence>
<gene>
    <name evidence="1" type="ORF">PINE0816_LOCUS2698</name>
</gene>
<accession>A0A7S0BXS0</accession>
<proteinExistence type="predicted"/>
<dbReference type="EMBL" id="HBEL01005625">
    <property type="protein sequence ID" value="CAD8406581.1"/>
    <property type="molecule type" value="Transcribed_RNA"/>
</dbReference>
<evidence type="ECO:0000313" key="1">
    <source>
        <dbReference type="EMBL" id="CAD8406581.1"/>
    </source>
</evidence>